<evidence type="ECO:0000313" key="9">
    <source>
        <dbReference type="RefSeq" id="NP_001164712.1"/>
    </source>
</evidence>
<keyword evidence="4" id="KW-0325">Glycoprotein</keyword>
<dbReference type="Proteomes" id="UP000694865">
    <property type="component" value="Unplaced"/>
</dbReference>
<reference evidence="9 10" key="2">
    <citation type="submission" date="2025-05" db="UniProtKB">
        <authorList>
            <consortium name="RefSeq"/>
        </authorList>
    </citation>
    <scope>IDENTIFICATION</scope>
    <source>
        <tissue evidence="10">Testes</tissue>
    </source>
</reference>
<keyword evidence="3 5" id="KW-0732">Signal</keyword>
<dbReference type="GeneID" id="100329098"/>
<name>D2XNI4_SACKO</name>
<evidence type="ECO:0000256" key="3">
    <source>
        <dbReference type="ARBA" id="ARBA00022729"/>
    </source>
</evidence>
<feature type="chain" id="PRO_5003039483" evidence="5 9">
    <location>
        <begin position="26"/>
        <end position="487"/>
    </location>
</feature>
<feature type="signal peptide" evidence="5 9">
    <location>
        <begin position="1"/>
        <end position="25"/>
    </location>
</feature>
<dbReference type="InterPro" id="IPR025155">
    <property type="entry name" value="WxxW_domain"/>
</dbReference>
<feature type="domain" description="WxxW" evidence="6">
    <location>
        <begin position="303"/>
        <end position="382"/>
    </location>
</feature>
<dbReference type="KEGG" id="sko:100329098"/>
<feature type="domain" description="WxxW" evidence="6">
    <location>
        <begin position="125"/>
        <end position="208"/>
    </location>
</feature>
<proteinExistence type="evidence at transcript level"/>
<feature type="domain" description="WxxW" evidence="6">
    <location>
        <begin position="216"/>
        <end position="295"/>
    </location>
</feature>
<dbReference type="PANTHER" id="PTHR15031">
    <property type="entry name" value="CARTILAGE INTERMEDIATE LAYER PROTEIN CLIP"/>
    <property type="match status" value="1"/>
</dbReference>
<sequence>MKLTGLLVVYAAIICQTHLLRSVTAVTGCYNGYWTEWFDRDDPSGTGDWETTSLAISYFGDKMCSDPSDIQVQTLDGTPASNTGEIFSRYSVSEGFVCEMKNQPYKTCLDYEVRYCCPVCNDGYWTEWLDRDDPSDTGDWETTFLAISYFGDAMCSDPSAIQVQTLDGIPALTTGETFSQYSPTLGFVCETKDQPDNTCLDYKVRYCCPECKYGKWTGWFDRDNPGGTGDWETTVHVQNKICAAPSAIQVQTLGGIPALTTGEIFSEYSPDVGFVCKMADQPDNTCLDYKTRYCCPECNYGKWTGWFDRDDPGGTGDWETTADASHEICSAPSAIEAQTLDGIPAMTTGEIFSEYSPDVGFVCKIADQPDNTCLDYKTRYCCPVCYDGHWTEWFDRDDPSVTGDWETTEHVQHRICSAPSAIEAQTLGGTPALSTGEIFFYYNPNVGFVCRKVDQPDNTCLDYKTRYCCPAQSYGRIRLMPKKPLET</sequence>
<dbReference type="RefSeq" id="XP_006815346.1">
    <property type="nucleotide sequence ID" value="XM_006815283.1"/>
</dbReference>
<evidence type="ECO:0000313" key="8">
    <source>
        <dbReference type="Proteomes" id="UP000694865"/>
    </source>
</evidence>
<dbReference type="OrthoDB" id="6049857at2759"/>
<evidence type="ECO:0000313" key="7">
    <source>
        <dbReference type="EMBL" id="ADB22614.1"/>
    </source>
</evidence>
<dbReference type="InterPro" id="IPR039675">
    <property type="entry name" value="CILP1/CILP2"/>
</dbReference>
<evidence type="ECO:0000256" key="1">
    <source>
        <dbReference type="ARBA" id="ARBA00004613"/>
    </source>
</evidence>
<dbReference type="EMBL" id="GU224205">
    <property type="protein sequence ID" value="ADB22614.1"/>
    <property type="molecule type" value="mRNA"/>
</dbReference>
<evidence type="ECO:0000259" key="6">
    <source>
        <dbReference type="Pfam" id="PF13330"/>
    </source>
</evidence>
<dbReference type="RefSeq" id="NP_001164712.1">
    <property type="nucleotide sequence ID" value="NM_001171241.1"/>
</dbReference>
<dbReference type="AlphaFoldDB" id="D2XNI4"/>
<dbReference type="GO" id="GO:0005576">
    <property type="term" value="C:extracellular region"/>
    <property type="evidence" value="ECO:0007669"/>
    <property type="project" value="UniProtKB-SubCell"/>
</dbReference>
<accession>D2XNI4</accession>
<feature type="domain" description="WxxW" evidence="6">
    <location>
        <begin position="34"/>
        <end position="117"/>
    </location>
</feature>
<evidence type="ECO:0000313" key="10">
    <source>
        <dbReference type="RefSeq" id="XP_006815346.1"/>
    </source>
</evidence>
<evidence type="ECO:0000256" key="5">
    <source>
        <dbReference type="SAM" id="SignalP"/>
    </source>
</evidence>
<comment type="subcellular location">
    <subcellularLocation>
        <location evidence="1">Secreted</location>
    </subcellularLocation>
</comment>
<evidence type="ECO:0000256" key="2">
    <source>
        <dbReference type="ARBA" id="ARBA00022525"/>
    </source>
</evidence>
<dbReference type="PANTHER" id="PTHR15031:SF4">
    <property type="entry name" value="CARTILAGE INTERMEDIATE LAYER PROTEIN 1"/>
    <property type="match status" value="1"/>
</dbReference>
<keyword evidence="2" id="KW-0964">Secreted</keyword>
<feature type="domain" description="WxxW" evidence="6">
    <location>
        <begin position="390"/>
        <end position="469"/>
    </location>
</feature>
<gene>
    <name evidence="9 10" type="primary">LOC100329098</name>
</gene>
<dbReference type="Pfam" id="PF13330">
    <property type="entry name" value="Mucin2_WxxW"/>
    <property type="match status" value="5"/>
</dbReference>
<keyword evidence="8" id="KW-1185">Reference proteome</keyword>
<organism evidence="7">
    <name type="scientific">Saccoglossus kowalevskii</name>
    <name type="common">Acorn worm</name>
    <dbReference type="NCBI Taxonomy" id="10224"/>
    <lineage>
        <taxon>Eukaryota</taxon>
        <taxon>Metazoa</taxon>
        <taxon>Hemichordata</taxon>
        <taxon>Enteropneusta</taxon>
        <taxon>Harrimaniidae</taxon>
        <taxon>Saccoglossus</taxon>
    </lineage>
</organism>
<protein>
    <submittedName>
        <fullName evidence="7 10">Oikosin-like protein</fullName>
    </submittedName>
    <submittedName>
        <fullName evidence="9">Oikosin-like protein precursor</fullName>
    </submittedName>
</protein>
<evidence type="ECO:0000256" key="4">
    <source>
        <dbReference type="ARBA" id="ARBA00023180"/>
    </source>
</evidence>
<reference evidence="7" key="1">
    <citation type="submission" date="2009-11" db="EMBL/GenBank/DDBJ databases">
        <authorList>
            <person name="Freeman R.M.Jr."/>
            <person name="Wu M."/>
            <person name="Gerhart J."/>
        </authorList>
    </citation>
    <scope>NUCLEOTIDE SEQUENCE</scope>
</reference>